<dbReference type="Proteomes" id="UP000219860">
    <property type="component" value="Chromosome 7"/>
</dbReference>
<feature type="signal peptide" evidence="2">
    <location>
        <begin position="1"/>
        <end position="20"/>
    </location>
</feature>
<gene>
    <name evidence="4" type="primary">PLP5</name>
    <name evidence="4" type="ORF">PBK173_000131000</name>
    <name evidence="6" type="ORF">PBNK65E_000124400</name>
    <name evidence="5" type="ORF">PBNK65NY_000123700</name>
    <name evidence="8" type="ORF">PBSP11A_000123900</name>
    <name evidence="7" type="ORF">PBSP11RLL_000123700</name>
</gene>
<evidence type="ECO:0000313" key="7">
    <source>
        <dbReference type="EMBL" id="SCO59323.1"/>
    </source>
</evidence>
<accession>A0A113RBU2</accession>
<evidence type="ECO:0000313" key="12">
    <source>
        <dbReference type="Proteomes" id="UP000220214"/>
    </source>
</evidence>
<feature type="domain" description="MACPF" evidence="3">
    <location>
        <begin position="34"/>
        <end position="435"/>
    </location>
</feature>
<dbReference type="EMBL" id="LT608143">
    <property type="protein sequence ID" value="SCM20346.1"/>
    <property type="molecule type" value="Genomic_DNA"/>
</dbReference>
<evidence type="ECO:0000256" key="1">
    <source>
        <dbReference type="SAM" id="MobiDB-lite"/>
    </source>
</evidence>
<evidence type="ECO:0000313" key="8">
    <source>
        <dbReference type="EMBL" id="SCO60392.1"/>
    </source>
</evidence>
<dbReference type="EMBL" id="LT608255">
    <property type="protein sequence ID" value="SCO60392.1"/>
    <property type="molecule type" value="Genomic_DNA"/>
</dbReference>
<protein>
    <submittedName>
        <fullName evidence="4">Perforin-like protein 5</fullName>
    </submittedName>
</protein>
<dbReference type="EMBL" id="LT614633">
    <property type="protein sequence ID" value="SCN23949.1"/>
    <property type="molecule type" value="Genomic_DNA"/>
</dbReference>
<evidence type="ECO:0000259" key="3">
    <source>
        <dbReference type="PROSITE" id="PS51412"/>
    </source>
</evidence>
<dbReference type="AlphaFoldDB" id="A0A113RBU2"/>
<feature type="region of interest" description="Disordered" evidence="1">
    <location>
        <begin position="90"/>
        <end position="114"/>
    </location>
</feature>
<dbReference type="Proteomes" id="UP000220214">
    <property type="component" value="Chromosome 7"/>
</dbReference>
<evidence type="ECO:0000313" key="13">
    <source>
        <dbReference type="Proteomes" id="UP000516480"/>
    </source>
</evidence>
<dbReference type="InterPro" id="IPR020864">
    <property type="entry name" value="MACPF"/>
</dbReference>
<dbReference type="Proteomes" id="UP000069549">
    <property type="component" value="Chromosome 7"/>
</dbReference>
<evidence type="ECO:0000313" key="11">
    <source>
        <dbReference type="Proteomes" id="UP000219974"/>
    </source>
</evidence>
<dbReference type="SMR" id="A0A113RBU2"/>
<organism evidence="4 9">
    <name type="scientific">Plasmodium berghei</name>
    <dbReference type="NCBI Taxonomy" id="5821"/>
    <lineage>
        <taxon>Eukaryota</taxon>
        <taxon>Sar</taxon>
        <taxon>Alveolata</taxon>
        <taxon>Apicomplexa</taxon>
        <taxon>Aconoidasida</taxon>
        <taxon>Haemosporida</taxon>
        <taxon>Plasmodiidae</taxon>
        <taxon>Plasmodium</taxon>
        <taxon>Plasmodium (Vinckeia)</taxon>
    </lineage>
</organism>
<dbReference type="VEuPathDB" id="PlasmoDB:PBANKA_0711600"/>
<dbReference type="Proteomes" id="UP000219974">
    <property type="component" value="Chromosome 7"/>
</dbReference>
<evidence type="ECO:0000313" key="6">
    <source>
        <dbReference type="EMBL" id="SCN23949.1"/>
    </source>
</evidence>
<keyword evidence="2" id="KW-0732">Signal</keyword>
<reference evidence="4 9" key="1">
    <citation type="submission" date="2016-02" db="EMBL/GenBank/DDBJ databases">
        <authorList>
            <consortium name="Pathogen Informatics"/>
        </authorList>
    </citation>
    <scope>NUCLEOTIDE SEQUENCE [LARGE SCALE GENOMIC DNA]</scope>
    <source>
        <strain evidence="4 9">K173</strain>
        <strain evidence="5 13">NK65 ny</strain>
        <strain evidence="6 12">NK65e</strain>
        <strain evidence="8 10">SP11 Antwerpcl1</strain>
        <strain evidence="7 11">SP11 RLL</strain>
    </source>
</reference>
<sequence length="687" mass="80286">MGINRCIWLAFAMMTPRIAVYCILKSHGIYDQRSYNNNVDISDIKYLVNYLGMSYDIIKGNPMGDPLFTVDLGYKRYILKEKLWPSENEKDRKYEGSKNRQDKANQEESKYQNEIKDSTKKYKTNIEDDNNIFFIAKKKEDIKCIYNKKGKIIKKLKDIDDEYKSYKFPSLYKIHPFNSSNYYRVLVERIEKGYSIIIDKKICSKYFVALKNVDNSKLDPFFINMLNDLEKNYKNININKYKCNVHSYKKNKYDKNCLRTITPWITFFNLYGTHLVSGVYYGGKIINILYSEYYNNIYDSDQVQIYKKRLNPFTSGNKLGSFYFGSIISKRQSYTNQNHNNDNMLTYIKEKNTIYDGGVDIKEYKDGEGKVLMTNGIEEEWEKTINGKYAKPIKLILRPFSDFIKTNDGKFAYYKALEYYSSITYSDYNKYPFEINKTESDLYKMSIKKWHQYIDKNVNLNISLKCENDEKIISGLIITNKKKLYNDSIVMHVCSSTDECYSGINIESDKSFEFGWILCGKHNLNEIYQIKKKATHENEEIICPSNMKIGFGFILTIQNSLSSNMIIEPCVSGVNACQSKQKNINENFQKFFWVNCLPNNKELFINTLESKALSQKMHIDKNTLISLKCTPGKFIILGFAIDYISSSLSYYLLCEVGSSACDLNIRVQQPNTQEMHIPIIYIVCSSI</sequence>
<evidence type="ECO:0000313" key="9">
    <source>
        <dbReference type="Proteomes" id="UP000069549"/>
    </source>
</evidence>
<dbReference type="Proteomes" id="UP000516480">
    <property type="component" value="Chromosome 7"/>
</dbReference>
<name>A0A113RBU2_PLABE</name>
<evidence type="ECO:0000313" key="10">
    <source>
        <dbReference type="Proteomes" id="UP000219860"/>
    </source>
</evidence>
<proteinExistence type="predicted"/>
<dbReference type="OrthoDB" id="369671at2759"/>
<evidence type="ECO:0000313" key="4">
    <source>
        <dbReference type="EMBL" id="CXI25049.1"/>
    </source>
</evidence>
<dbReference type="PROSITE" id="PS51412">
    <property type="entry name" value="MACPF_2"/>
    <property type="match status" value="1"/>
</dbReference>
<dbReference type="OMA" id="IYIVCSS"/>
<feature type="chain" id="PRO_5014244235" evidence="2">
    <location>
        <begin position="21"/>
        <end position="687"/>
    </location>
</feature>
<dbReference type="Pfam" id="PF01823">
    <property type="entry name" value="MACPF"/>
    <property type="match status" value="1"/>
</dbReference>
<dbReference type="EMBL" id="LT160027">
    <property type="protein sequence ID" value="CXI25049.1"/>
    <property type="molecule type" value="Genomic_DNA"/>
</dbReference>
<dbReference type="EMBL" id="LT608271">
    <property type="protein sequence ID" value="SCO59323.1"/>
    <property type="molecule type" value="Genomic_DNA"/>
</dbReference>
<evidence type="ECO:0000313" key="5">
    <source>
        <dbReference type="EMBL" id="SCM20346.1"/>
    </source>
</evidence>
<evidence type="ECO:0000256" key="2">
    <source>
        <dbReference type="SAM" id="SignalP"/>
    </source>
</evidence>